<sequence length="160" mass="18598">MWKILLWRKLLVLILEQVEGERLVPQEVVIGLVDKQGGRSHHRRPYQEDEDIMRQERMGSIAETESSVTKDEGKSSAWEVSIDQKRRRVWKDPAHENNSGEEMALDKSKNGEEAGTSEFLDPPDVFVRLRLQKFHCGVYFLVVFYISFHVQTVAFGFCFV</sequence>
<keyword evidence="2" id="KW-0472">Membrane</keyword>
<feature type="region of interest" description="Disordered" evidence="1">
    <location>
        <begin position="90"/>
        <end position="116"/>
    </location>
</feature>
<keyword evidence="5" id="KW-1185">Reference proteome</keyword>
<organism evidence="4 5">
    <name type="scientific">Cuscuta epithymum</name>
    <dbReference type="NCBI Taxonomy" id="186058"/>
    <lineage>
        <taxon>Eukaryota</taxon>
        <taxon>Viridiplantae</taxon>
        <taxon>Streptophyta</taxon>
        <taxon>Embryophyta</taxon>
        <taxon>Tracheophyta</taxon>
        <taxon>Spermatophyta</taxon>
        <taxon>Magnoliopsida</taxon>
        <taxon>eudicotyledons</taxon>
        <taxon>Gunneridae</taxon>
        <taxon>Pentapetalae</taxon>
        <taxon>asterids</taxon>
        <taxon>lamiids</taxon>
        <taxon>Solanales</taxon>
        <taxon>Convolvulaceae</taxon>
        <taxon>Cuscuteae</taxon>
        <taxon>Cuscuta</taxon>
        <taxon>Cuscuta subgen. Cuscuta</taxon>
    </lineage>
</organism>
<dbReference type="EMBL" id="CAMAPF010001010">
    <property type="protein sequence ID" value="CAH9138512.1"/>
    <property type="molecule type" value="Genomic_DNA"/>
</dbReference>
<keyword evidence="3" id="KW-0732">Signal</keyword>
<feature type="signal peptide" evidence="3">
    <location>
        <begin position="1"/>
        <end position="20"/>
    </location>
</feature>
<keyword evidence="2" id="KW-1133">Transmembrane helix</keyword>
<dbReference type="AlphaFoldDB" id="A0AAV0FST9"/>
<reference evidence="4" key="1">
    <citation type="submission" date="2022-07" db="EMBL/GenBank/DDBJ databases">
        <authorList>
            <person name="Macas J."/>
            <person name="Novak P."/>
            <person name="Neumann P."/>
        </authorList>
    </citation>
    <scope>NUCLEOTIDE SEQUENCE</scope>
</reference>
<evidence type="ECO:0000256" key="3">
    <source>
        <dbReference type="SAM" id="SignalP"/>
    </source>
</evidence>
<evidence type="ECO:0000313" key="4">
    <source>
        <dbReference type="EMBL" id="CAH9138512.1"/>
    </source>
</evidence>
<gene>
    <name evidence="4" type="ORF">CEPIT_LOCUS36861</name>
</gene>
<comment type="caution">
    <text evidence="4">The sequence shown here is derived from an EMBL/GenBank/DDBJ whole genome shotgun (WGS) entry which is preliminary data.</text>
</comment>
<accession>A0AAV0FST9</accession>
<evidence type="ECO:0000256" key="1">
    <source>
        <dbReference type="SAM" id="MobiDB-lite"/>
    </source>
</evidence>
<dbReference type="Proteomes" id="UP001152523">
    <property type="component" value="Unassembled WGS sequence"/>
</dbReference>
<feature type="chain" id="PRO_5043482725" evidence="3">
    <location>
        <begin position="21"/>
        <end position="160"/>
    </location>
</feature>
<protein>
    <submittedName>
        <fullName evidence="4">Uncharacterized protein</fullName>
    </submittedName>
</protein>
<feature type="region of interest" description="Disordered" evidence="1">
    <location>
        <begin position="59"/>
        <end position="78"/>
    </location>
</feature>
<name>A0AAV0FST9_9ASTE</name>
<keyword evidence="2" id="KW-0812">Transmembrane</keyword>
<evidence type="ECO:0000256" key="2">
    <source>
        <dbReference type="SAM" id="Phobius"/>
    </source>
</evidence>
<proteinExistence type="predicted"/>
<feature type="transmembrane region" description="Helical" evidence="2">
    <location>
        <begin position="138"/>
        <end position="159"/>
    </location>
</feature>
<evidence type="ECO:0000313" key="5">
    <source>
        <dbReference type="Proteomes" id="UP001152523"/>
    </source>
</evidence>